<reference evidence="1 2" key="1">
    <citation type="submission" date="2019-07" db="EMBL/GenBank/DDBJ databases">
        <title>Ln-dependent methylotrophs.</title>
        <authorList>
            <person name="Tani A."/>
        </authorList>
    </citation>
    <scope>NUCLEOTIDE SEQUENCE [LARGE SCALE GENOMIC DNA]</scope>
    <source>
        <strain evidence="1 2">SM89A</strain>
    </source>
</reference>
<dbReference type="RefSeq" id="WP_142862929.1">
    <property type="nucleotide sequence ID" value="NZ_VJMF01000040.1"/>
</dbReference>
<dbReference type="AlphaFoldDB" id="A0A549SWA7"/>
<dbReference type="EMBL" id="VJMF01000040">
    <property type="protein sequence ID" value="TRL33922.1"/>
    <property type="molecule type" value="Genomic_DNA"/>
</dbReference>
<proteinExistence type="predicted"/>
<sequence>MSDKRMSYRAFVSSMRVLFCIFFGIFAVLIFAFCVGFAKDLLDTAVEHLWGCASGKEEVASDESAIRHVKDDYLIQAFMKKHQGALNSEEYARGLNISYDRSKDHRGGWFIERRWVGFGREILDVGFLYGSSASEIEIGCTMTRCGPSPRCRSIAN</sequence>
<dbReference type="Proteomes" id="UP000316781">
    <property type="component" value="Unassembled WGS sequence"/>
</dbReference>
<comment type="caution">
    <text evidence="1">The sequence shown here is derived from an EMBL/GenBank/DDBJ whole genome shotgun (WGS) entry which is preliminary data.</text>
</comment>
<protein>
    <submittedName>
        <fullName evidence="1">Uncharacterized protein</fullName>
    </submittedName>
</protein>
<gene>
    <name evidence="1" type="ORF">FM996_10325</name>
</gene>
<name>A0A549SWA7_METSR</name>
<evidence type="ECO:0000313" key="2">
    <source>
        <dbReference type="Proteomes" id="UP000316781"/>
    </source>
</evidence>
<organism evidence="1 2">
    <name type="scientific">Methylosinus sporium</name>
    <dbReference type="NCBI Taxonomy" id="428"/>
    <lineage>
        <taxon>Bacteria</taxon>
        <taxon>Pseudomonadati</taxon>
        <taxon>Pseudomonadota</taxon>
        <taxon>Alphaproteobacteria</taxon>
        <taxon>Hyphomicrobiales</taxon>
        <taxon>Methylocystaceae</taxon>
        <taxon>Methylosinus</taxon>
    </lineage>
</organism>
<evidence type="ECO:0000313" key="1">
    <source>
        <dbReference type="EMBL" id="TRL33922.1"/>
    </source>
</evidence>
<accession>A0A549SWA7</accession>